<keyword evidence="2 5" id="KW-0479">Metal-binding</keyword>
<feature type="binding site" evidence="5">
    <location>
        <begin position="248"/>
        <end position="250"/>
    </location>
    <ligand>
        <name>Mo-molybdopterin</name>
        <dbReference type="ChEBI" id="CHEBI:71302"/>
    </ligand>
</feature>
<dbReference type="SUPFAM" id="SSF56524">
    <property type="entry name" value="Oxidoreductase molybdopterin-binding domain"/>
    <property type="match status" value="1"/>
</dbReference>
<dbReference type="RefSeq" id="WP_150563294.1">
    <property type="nucleotide sequence ID" value="NZ_CABPSL010000007.1"/>
</dbReference>
<dbReference type="PANTHER" id="PTHR43032:SF3">
    <property type="entry name" value="PROTEIN-METHIONINE-SULFOXIDE REDUCTASE CATALYTIC SUBUNIT MSRP"/>
    <property type="match status" value="1"/>
</dbReference>
<dbReference type="OrthoDB" id="9795587at2"/>
<comment type="cofactor">
    <cofactor evidence="5">
        <name>Mo-molybdopterin</name>
        <dbReference type="ChEBI" id="CHEBI:71302"/>
    </cofactor>
    <text evidence="5">Binds 1 Mo-molybdopterin (Mo-MPT) cofactor per subunit.</text>
</comment>
<evidence type="ECO:0000256" key="5">
    <source>
        <dbReference type="HAMAP-Rule" id="MF_01206"/>
    </source>
</evidence>
<dbReference type="Pfam" id="PF00174">
    <property type="entry name" value="Oxidored_molyb"/>
    <property type="match status" value="1"/>
</dbReference>
<gene>
    <name evidence="7" type="primary">msrP_1</name>
    <name evidence="5" type="synonym">msrP</name>
    <name evidence="7" type="ORF">PCE31106_02229</name>
</gene>
<dbReference type="PANTHER" id="PTHR43032">
    <property type="entry name" value="PROTEIN-METHIONINE-SULFOXIDE REDUCTASE"/>
    <property type="match status" value="1"/>
</dbReference>
<accession>A0A5E4UTA4</accession>
<comment type="catalytic activity">
    <reaction evidence="5">
        <text>L-methionyl-[protein] + a quinone + H2O = L-methionyl-(S)-S-oxide-[protein] + a quinol</text>
        <dbReference type="Rhea" id="RHEA:51292"/>
        <dbReference type="Rhea" id="RHEA-COMP:12313"/>
        <dbReference type="Rhea" id="RHEA-COMP:12315"/>
        <dbReference type="ChEBI" id="CHEBI:15377"/>
        <dbReference type="ChEBI" id="CHEBI:16044"/>
        <dbReference type="ChEBI" id="CHEBI:24646"/>
        <dbReference type="ChEBI" id="CHEBI:44120"/>
        <dbReference type="ChEBI" id="CHEBI:132124"/>
    </reaction>
</comment>
<dbReference type="GO" id="GO:0046872">
    <property type="term" value="F:metal ion binding"/>
    <property type="evidence" value="ECO:0007669"/>
    <property type="project" value="UniProtKB-KW"/>
</dbReference>
<feature type="domain" description="Oxidoreductase molybdopterin-binding" evidence="6">
    <location>
        <begin position="110"/>
        <end position="264"/>
    </location>
</feature>
<dbReference type="PROSITE" id="PS51318">
    <property type="entry name" value="TAT"/>
    <property type="match status" value="1"/>
</dbReference>
<dbReference type="AlphaFoldDB" id="A0A5E4UTA4"/>
<comment type="catalytic activity">
    <reaction evidence="5">
        <text>L-methionyl-[protein] + a quinone + H2O = L-methionyl-(R)-S-oxide-[protein] + a quinol</text>
        <dbReference type="Rhea" id="RHEA:51296"/>
        <dbReference type="Rhea" id="RHEA-COMP:12313"/>
        <dbReference type="Rhea" id="RHEA-COMP:12314"/>
        <dbReference type="ChEBI" id="CHEBI:15377"/>
        <dbReference type="ChEBI" id="CHEBI:16044"/>
        <dbReference type="ChEBI" id="CHEBI:24646"/>
        <dbReference type="ChEBI" id="CHEBI:45764"/>
        <dbReference type="ChEBI" id="CHEBI:132124"/>
    </reaction>
</comment>
<evidence type="ECO:0000256" key="1">
    <source>
        <dbReference type="ARBA" id="ARBA00022505"/>
    </source>
</evidence>
<feature type="binding site" evidence="5">
    <location>
        <position position="184"/>
    </location>
    <ligand>
        <name>Mo-molybdopterin</name>
        <dbReference type="ChEBI" id="CHEBI:71302"/>
    </ligand>
</feature>
<dbReference type="InterPro" id="IPR006311">
    <property type="entry name" value="TAT_signal"/>
</dbReference>
<dbReference type="HAMAP" id="MF_01206">
    <property type="entry name" value="MsrP"/>
    <property type="match status" value="1"/>
</dbReference>
<keyword evidence="4 5" id="KW-0560">Oxidoreductase</keyword>
<proteinExistence type="inferred from homology"/>
<dbReference type="EC" id="1.8.5.-" evidence="5"/>
<evidence type="ECO:0000259" key="6">
    <source>
        <dbReference type="Pfam" id="PF00174"/>
    </source>
</evidence>
<sequence>MSQDQSRLRGADIPASDITPREVVTARRRFLRASGAGLTGLGGAALGVLPQRSAFAADSPGVGLAKLTAARNARYVITDKTTDINDVTTYNNFYEFGTDKSDPSRRASTLKPHPWQVAIEGEVRQPKVFDIDALLKLAPLEERVYRHRCVEGWSMVIPWVGYSLSELIRRVQPTGNARYVEFVTLADPKQMPGLSYPVLSWPYVEGLRMDEAMHPLSLLTFGLYGEVLPNQNGAPVRMVVPWKYGFKSAKSIVAIRFVEKMPLTSWNRAAPDEYGFYSNVNPNVDHPRWSQATERRIGDGGIFTPKRKTLMFNGYGDQVASLYQGMDLRKFF</sequence>
<organism evidence="7 8">
    <name type="scientific">Pandoraea cepalis</name>
    <dbReference type="NCBI Taxonomy" id="2508294"/>
    <lineage>
        <taxon>Bacteria</taxon>
        <taxon>Pseudomonadati</taxon>
        <taxon>Pseudomonadota</taxon>
        <taxon>Betaproteobacteria</taxon>
        <taxon>Burkholderiales</taxon>
        <taxon>Burkholderiaceae</taxon>
        <taxon>Pandoraea</taxon>
    </lineage>
</organism>
<feature type="binding site" evidence="5">
    <location>
        <position position="91"/>
    </location>
    <ligand>
        <name>Mo-molybdopterin</name>
        <dbReference type="ChEBI" id="CHEBI:71302"/>
    </ligand>
</feature>
<comment type="PTM">
    <text evidence="5">Predicted to be exported by the Tat system. The position of the signal peptide cleavage has not been experimentally proven.</text>
</comment>
<dbReference type="InterPro" id="IPR022867">
    <property type="entry name" value="MsrP"/>
</dbReference>
<feature type="binding site" evidence="5">
    <location>
        <position position="232"/>
    </location>
    <ligand>
        <name>Mo-molybdopterin</name>
        <dbReference type="ChEBI" id="CHEBI:71302"/>
    </ligand>
</feature>
<protein>
    <recommendedName>
        <fullName evidence="5">Protein-methionine-sulfoxide reductase catalytic subunit MsrP</fullName>
        <ecNumber evidence="5">1.8.5.-</ecNumber>
    </recommendedName>
</protein>
<dbReference type="GO" id="GO:0043546">
    <property type="term" value="F:molybdopterin cofactor binding"/>
    <property type="evidence" value="ECO:0007669"/>
    <property type="project" value="UniProtKB-UniRule"/>
</dbReference>
<feature type="binding site" evidence="5">
    <location>
        <begin position="94"/>
        <end position="95"/>
    </location>
    <ligand>
        <name>Mo-molybdopterin</name>
        <dbReference type="ChEBI" id="CHEBI:71302"/>
    </ligand>
</feature>
<dbReference type="InterPro" id="IPR000572">
    <property type="entry name" value="OxRdtase_Mopterin-bd_dom"/>
</dbReference>
<keyword evidence="1 5" id="KW-0500">Molybdenum</keyword>
<evidence type="ECO:0000256" key="3">
    <source>
        <dbReference type="ARBA" id="ARBA00022729"/>
    </source>
</evidence>
<comment type="function">
    <text evidence="5">Part of the MsrPQ system that repairs oxidized periplasmic proteins containing methionine sulfoxide residues (Met-O), using respiratory chain electrons. Thus protects these proteins from oxidative-stress damage caused by reactive species of oxygen and chlorine generated by the host defense mechanisms. MsrPQ is essential for the maintenance of envelope integrity under bleach stress, rescuing a wide series of structurally unrelated periplasmic proteins from methionine oxidation. The catalytic subunit MsrP is non-stereospecific, being able to reduce both (R-) and (S-) diastereoisomers of methionine sulfoxide.</text>
</comment>
<dbReference type="InterPro" id="IPR036374">
    <property type="entry name" value="OxRdtase_Mopterin-bd_sf"/>
</dbReference>
<comment type="subunit">
    <text evidence="5">Heterodimer of a catalytic subunit (MsrP) and a heme-binding subunit (MsrQ).</text>
</comment>
<dbReference type="GO" id="GO:0016672">
    <property type="term" value="F:oxidoreductase activity, acting on a sulfur group of donors, quinone or similar compound as acceptor"/>
    <property type="evidence" value="ECO:0007669"/>
    <property type="project" value="UniProtKB-UniRule"/>
</dbReference>
<comment type="similarity">
    <text evidence="5">Belongs to the MsrP family.</text>
</comment>
<evidence type="ECO:0000256" key="4">
    <source>
        <dbReference type="ARBA" id="ARBA00023002"/>
    </source>
</evidence>
<dbReference type="Gene3D" id="3.90.420.10">
    <property type="entry name" value="Oxidoreductase, molybdopterin-binding domain"/>
    <property type="match status" value="1"/>
</dbReference>
<dbReference type="GO" id="GO:0030091">
    <property type="term" value="P:protein repair"/>
    <property type="evidence" value="ECO:0007669"/>
    <property type="project" value="UniProtKB-UniRule"/>
</dbReference>
<feature type="binding site" evidence="5">
    <location>
        <position position="237"/>
    </location>
    <ligand>
        <name>Mo-molybdopterin</name>
        <dbReference type="ChEBI" id="CHEBI:71302"/>
    </ligand>
</feature>
<evidence type="ECO:0000256" key="2">
    <source>
        <dbReference type="ARBA" id="ARBA00022723"/>
    </source>
</evidence>
<dbReference type="EMBL" id="CABPSL010000007">
    <property type="protein sequence ID" value="VVE03231.1"/>
    <property type="molecule type" value="Genomic_DNA"/>
</dbReference>
<keyword evidence="3 5" id="KW-0732">Signal</keyword>
<reference evidence="7 8" key="1">
    <citation type="submission" date="2019-08" db="EMBL/GenBank/DDBJ databases">
        <authorList>
            <person name="Peeters C."/>
        </authorList>
    </citation>
    <scope>NUCLEOTIDE SEQUENCE [LARGE SCALE GENOMIC DNA]</scope>
    <source>
        <strain evidence="7 8">LMG 31106</strain>
    </source>
</reference>
<name>A0A5E4UTA4_9BURK</name>
<feature type="binding site" evidence="5">
    <location>
        <position position="149"/>
    </location>
    <ligand>
        <name>Mo-molybdopterin</name>
        <dbReference type="ChEBI" id="CHEBI:71302"/>
    </ligand>
    <ligandPart>
        <name>Mo</name>
        <dbReference type="ChEBI" id="CHEBI:28685"/>
    </ligandPart>
</feature>
<evidence type="ECO:0000313" key="8">
    <source>
        <dbReference type="Proteomes" id="UP000384354"/>
    </source>
</evidence>
<evidence type="ECO:0000313" key="7">
    <source>
        <dbReference type="EMBL" id="VVE03231.1"/>
    </source>
</evidence>
<dbReference type="Proteomes" id="UP000384354">
    <property type="component" value="Unassembled WGS sequence"/>
</dbReference>
<dbReference type="NCBIfam" id="NF003767">
    <property type="entry name" value="PRK05363.1"/>
    <property type="match status" value="1"/>
</dbReference>